<dbReference type="Proteomes" id="UP000037035">
    <property type="component" value="Unassembled WGS sequence"/>
</dbReference>
<protein>
    <submittedName>
        <fullName evidence="1">Uncharacterized protein</fullName>
    </submittedName>
</protein>
<reference evidence="1 2" key="1">
    <citation type="submission" date="2015-08" db="EMBL/GenBank/DDBJ databases">
        <title>Next Generation Sequencing and Analysis of the Genome of Puccinia sorghi L Schw, the Causal Agent of Maize Common Rust.</title>
        <authorList>
            <person name="Rochi L."/>
            <person name="Burguener G."/>
            <person name="Darino M."/>
            <person name="Turjanski A."/>
            <person name="Kreff E."/>
            <person name="Dieguez M.J."/>
            <person name="Sacco F."/>
        </authorList>
    </citation>
    <scope>NUCLEOTIDE SEQUENCE [LARGE SCALE GENOMIC DNA]</scope>
    <source>
        <strain evidence="1 2">RO10H11247</strain>
    </source>
</reference>
<gene>
    <name evidence="1" type="ORF">VP01_6635g1</name>
</gene>
<comment type="caution">
    <text evidence="1">The sequence shown here is derived from an EMBL/GenBank/DDBJ whole genome shotgun (WGS) entry which is preliminary data.</text>
</comment>
<dbReference type="AlphaFoldDB" id="A0A0L6UF12"/>
<dbReference type="STRING" id="27349.A0A0L6UF12"/>
<evidence type="ECO:0000313" key="2">
    <source>
        <dbReference type="Proteomes" id="UP000037035"/>
    </source>
</evidence>
<evidence type="ECO:0000313" key="1">
    <source>
        <dbReference type="EMBL" id="KNZ47168.1"/>
    </source>
</evidence>
<proteinExistence type="predicted"/>
<name>A0A0L6UF12_9BASI</name>
<dbReference type="OrthoDB" id="2506424at2759"/>
<organism evidence="1 2">
    <name type="scientific">Puccinia sorghi</name>
    <dbReference type="NCBI Taxonomy" id="27349"/>
    <lineage>
        <taxon>Eukaryota</taxon>
        <taxon>Fungi</taxon>
        <taxon>Dikarya</taxon>
        <taxon>Basidiomycota</taxon>
        <taxon>Pucciniomycotina</taxon>
        <taxon>Pucciniomycetes</taxon>
        <taxon>Pucciniales</taxon>
        <taxon>Pucciniaceae</taxon>
        <taxon>Puccinia</taxon>
    </lineage>
</organism>
<dbReference type="VEuPathDB" id="FungiDB:VP01_6635g1"/>
<accession>A0A0L6UF12</accession>
<sequence length="134" mass="15059">MFLGWLIRQKVCSCHLGYCVRGCLGWLLNPKIFGKATSTILISFLDRHLALDIETAGLCYNSLHLKGQYYLQGPRQCYNCLAVGHLLLQVEVGFISDIDIADPKYDYSPFSNACPICTKELATLSKDKNLPQQQ</sequence>
<keyword evidence="2" id="KW-1185">Reference proteome</keyword>
<dbReference type="EMBL" id="LAVV01011980">
    <property type="protein sequence ID" value="KNZ47168.1"/>
    <property type="molecule type" value="Genomic_DNA"/>
</dbReference>
<feature type="non-terminal residue" evidence="1">
    <location>
        <position position="134"/>
    </location>
</feature>